<organism evidence="1 2">
    <name type="scientific">Paenibacillus oralis</name>
    <dbReference type="NCBI Taxonomy" id="2490856"/>
    <lineage>
        <taxon>Bacteria</taxon>
        <taxon>Bacillati</taxon>
        <taxon>Bacillota</taxon>
        <taxon>Bacilli</taxon>
        <taxon>Bacillales</taxon>
        <taxon>Paenibacillaceae</taxon>
        <taxon>Paenibacillus</taxon>
    </lineage>
</organism>
<dbReference type="AlphaFoldDB" id="A0A3P3T7K7"/>
<gene>
    <name evidence="1" type="ORF">EHV15_36210</name>
</gene>
<protein>
    <submittedName>
        <fullName evidence="1">Uncharacterized protein</fullName>
    </submittedName>
</protein>
<evidence type="ECO:0000313" key="2">
    <source>
        <dbReference type="Proteomes" id="UP000267017"/>
    </source>
</evidence>
<reference evidence="1 2" key="1">
    <citation type="submission" date="2018-11" db="EMBL/GenBank/DDBJ databases">
        <title>Genome sequencing of Paenibacillus sp. KCOM 3021 (= ChDC PVNT-B20).</title>
        <authorList>
            <person name="Kook J.-K."/>
            <person name="Park S.-N."/>
            <person name="Lim Y.K."/>
        </authorList>
    </citation>
    <scope>NUCLEOTIDE SEQUENCE [LARGE SCALE GENOMIC DNA]</scope>
    <source>
        <strain evidence="1 2">KCOM 3021</strain>
    </source>
</reference>
<dbReference type="Proteomes" id="UP000267017">
    <property type="component" value="Unassembled WGS sequence"/>
</dbReference>
<comment type="caution">
    <text evidence="1">The sequence shown here is derived from an EMBL/GenBank/DDBJ whole genome shotgun (WGS) entry which is preliminary data.</text>
</comment>
<dbReference type="EMBL" id="RRCN01000003">
    <property type="protein sequence ID" value="RRJ54007.1"/>
    <property type="molecule type" value="Genomic_DNA"/>
</dbReference>
<name>A0A3P3T7K7_9BACL</name>
<accession>A0A3P3T7K7</accession>
<evidence type="ECO:0000313" key="1">
    <source>
        <dbReference type="EMBL" id="RRJ54007.1"/>
    </source>
</evidence>
<keyword evidence="2" id="KW-1185">Reference proteome</keyword>
<proteinExistence type="predicted"/>
<dbReference type="RefSeq" id="WP_128636114.1">
    <property type="nucleotide sequence ID" value="NZ_RRCN01000003.1"/>
</dbReference>
<sequence>MYTITWQLLRWPTPIDAVNVYENEIRTSQNVYDKWICSAPAPANPYTLPPLRTVFNREIQSYERFNELEHGQQQDTSNQRVYNRLHRCREVREKSKIVI</sequence>